<dbReference type="InterPro" id="IPR008042">
    <property type="entry name" value="Retrotrans_Pao"/>
</dbReference>
<comment type="caution">
    <text evidence="1">The sequence shown here is derived from an EMBL/GenBank/DDBJ whole genome shotgun (WGS) entry which is preliminary data.</text>
</comment>
<evidence type="ECO:0000313" key="2">
    <source>
        <dbReference type="Proteomes" id="UP001303046"/>
    </source>
</evidence>
<gene>
    <name evidence="1" type="primary">Necator_chrX.g23594</name>
    <name evidence="1" type="ORF">RB195_023430</name>
</gene>
<sequence length="99" mass="11169">MNLRAFVFNGSEIMDAVSTSDRSANLSSNVLGIPWDSATDNFSLSIKVCTDELVSKRSIALQIASVFNPFGWFVSLLIKAKHFLQLLWKERNDWDERGT</sequence>
<reference evidence="1 2" key="1">
    <citation type="submission" date="2023-08" db="EMBL/GenBank/DDBJ databases">
        <title>A Necator americanus chromosomal reference genome.</title>
        <authorList>
            <person name="Ilik V."/>
            <person name="Petrzelkova K.J."/>
            <person name="Pardy F."/>
            <person name="Fuh T."/>
            <person name="Niatou-Singa F.S."/>
            <person name="Gouil Q."/>
            <person name="Baker L."/>
            <person name="Ritchie M.E."/>
            <person name="Jex A.R."/>
            <person name="Gazzola D."/>
            <person name="Li H."/>
            <person name="Toshio Fujiwara R."/>
            <person name="Zhan B."/>
            <person name="Aroian R.V."/>
            <person name="Pafco B."/>
            <person name="Schwarz E.M."/>
        </authorList>
    </citation>
    <scope>NUCLEOTIDE SEQUENCE [LARGE SCALE GENOMIC DNA]</scope>
    <source>
        <strain evidence="1 2">Aroian</strain>
        <tissue evidence="1">Whole animal</tissue>
    </source>
</reference>
<accession>A0ABR1EJ53</accession>
<dbReference type="Proteomes" id="UP001303046">
    <property type="component" value="Unassembled WGS sequence"/>
</dbReference>
<dbReference type="EMBL" id="JAVFWL010000006">
    <property type="protein sequence ID" value="KAK6762712.1"/>
    <property type="molecule type" value="Genomic_DNA"/>
</dbReference>
<organism evidence="1 2">
    <name type="scientific">Necator americanus</name>
    <name type="common">Human hookworm</name>
    <dbReference type="NCBI Taxonomy" id="51031"/>
    <lineage>
        <taxon>Eukaryota</taxon>
        <taxon>Metazoa</taxon>
        <taxon>Ecdysozoa</taxon>
        <taxon>Nematoda</taxon>
        <taxon>Chromadorea</taxon>
        <taxon>Rhabditida</taxon>
        <taxon>Rhabditina</taxon>
        <taxon>Rhabditomorpha</taxon>
        <taxon>Strongyloidea</taxon>
        <taxon>Ancylostomatidae</taxon>
        <taxon>Bunostominae</taxon>
        <taxon>Necator</taxon>
    </lineage>
</organism>
<keyword evidence="2" id="KW-1185">Reference proteome</keyword>
<evidence type="ECO:0000313" key="1">
    <source>
        <dbReference type="EMBL" id="KAK6762712.1"/>
    </source>
</evidence>
<protein>
    <submittedName>
        <fullName evidence="1">Uncharacterized protein</fullName>
    </submittedName>
</protein>
<name>A0ABR1EJ53_NECAM</name>
<proteinExistence type="predicted"/>
<dbReference type="Pfam" id="PF05380">
    <property type="entry name" value="Peptidase_A17"/>
    <property type="match status" value="1"/>
</dbReference>